<keyword evidence="8" id="KW-0391">Immunity</keyword>
<dbReference type="PROSITE" id="PS50835">
    <property type="entry name" value="IG_LIKE"/>
    <property type="match status" value="2"/>
</dbReference>
<evidence type="ECO:0000256" key="5">
    <source>
        <dbReference type="ARBA" id="ARBA00022652"/>
    </source>
</evidence>
<keyword evidence="3" id="KW-0597">Phosphoprotein</keyword>
<dbReference type="FunFam" id="2.60.40.10:FF:000356">
    <property type="entry name" value="Low affinity immunoglobulin gamma Fc region receptor III-A"/>
    <property type="match status" value="1"/>
</dbReference>
<dbReference type="SUPFAM" id="SSF48726">
    <property type="entry name" value="Immunoglobulin"/>
    <property type="match status" value="3"/>
</dbReference>
<evidence type="ECO:0000256" key="18">
    <source>
        <dbReference type="SAM" id="SignalP"/>
    </source>
</evidence>
<dbReference type="InterPro" id="IPR003599">
    <property type="entry name" value="Ig_sub"/>
</dbReference>
<dbReference type="GO" id="GO:0009897">
    <property type="term" value="C:external side of plasma membrane"/>
    <property type="evidence" value="ECO:0007669"/>
    <property type="project" value="TreeGrafter"/>
</dbReference>
<dbReference type="GO" id="GO:0045087">
    <property type="term" value="P:innate immune response"/>
    <property type="evidence" value="ECO:0007669"/>
    <property type="project" value="UniProtKB-KW"/>
</dbReference>
<sequence>MWLLTALLLWVPAGAQMDPAKAVITLQPPWVNIFQEEHVTLWCEGPHLPGNNSTQWFLNGTAIQTLTPRHRIAAASVNDSGEYRCQTGFSVPSDPVQLEVHRDWLLLQVSSRVITEGEPLTLRCHGWNNKLVYNVLFYQNGKVLKFSIQNSEFTILKTNLSHNGIYHCSGMGKQRFESAGVPITVKELFPAPVLKASLSSPIREGQLVNLSCETKLLLERPGLRLYFSFYMGSKTLLSRNTSSEYQIQTAEREDSGLYWCEATTEDGNVIKRSPELELQVLGLQIQTRVWFHVLFYMAVGMLFLVDTIFCMIIYKELPRKKKWNLEISLDSGHEKRVNSYLQKESTRNTQRNAWIQVERGLKGEKGKHCKTQQKANCRLLRPQQPKRSQSHILPGAPSMSCLNRTGHFRPKQDMLESSICSRAPQRVGQGFIKLLWQSDFFHCPVLPLYSSFHRGSSLINILHPKLCPTYAPRVQSEYFVCHCKIYKAFGVL</sequence>
<evidence type="ECO:0000256" key="9">
    <source>
        <dbReference type="ARBA" id="ARBA00023136"/>
    </source>
</evidence>
<evidence type="ECO:0000256" key="13">
    <source>
        <dbReference type="ARBA" id="ARBA00038604"/>
    </source>
</evidence>
<dbReference type="InterPro" id="IPR003598">
    <property type="entry name" value="Ig_sub2"/>
</dbReference>
<evidence type="ECO:0000313" key="20">
    <source>
        <dbReference type="Ensembl" id="ENSUMAP00000004966"/>
    </source>
</evidence>
<keyword evidence="9 17" id="KW-0472">Membrane</keyword>
<dbReference type="GO" id="GO:0019864">
    <property type="term" value="F:IgG binding"/>
    <property type="evidence" value="ECO:0007669"/>
    <property type="project" value="UniProtKB-KW"/>
</dbReference>
<dbReference type="GeneTree" id="ENSGT01050000244808"/>
<keyword evidence="5" id="KW-0390">IgG-binding protein</keyword>
<evidence type="ECO:0000256" key="1">
    <source>
        <dbReference type="ARBA" id="ARBA00004236"/>
    </source>
</evidence>
<dbReference type="GO" id="GO:0006911">
    <property type="term" value="P:phagocytosis, engulfment"/>
    <property type="evidence" value="ECO:0007669"/>
    <property type="project" value="UniProtKB-ARBA"/>
</dbReference>
<dbReference type="GO" id="GO:0050766">
    <property type="term" value="P:positive regulation of phagocytosis"/>
    <property type="evidence" value="ECO:0007669"/>
    <property type="project" value="TreeGrafter"/>
</dbReference>
<evidence type="ECO:0000256" key="11">
    <source>
        <dbReference type="ARBA" id="ARBA00023180"/>
    </source>
</evidence>
<keyword evidence="4" id="KW-0399">Innate immunity</keyword>
<proteinExistence type="inferred from homology"/>
<evidence type="ECO:0000256" key="10">
    <source>
        <dbReference type="ARBA" id="ARBA00023157"/>
    </source>
</evidence>
<dbReference type="PANTHER" id="PTHR11481">
    <property type="entry name" value="IMMUNOGLOBULIN FC RECEPTOR"/>
    <property type="match status" value="1"/>
</dbReference>
<dbReference type="SMART" id="SM00409">
    <property type="entry name" value="IG"/>
    <property type="match status" value="3"/>
</dbReference>
<feature type="transmembrane region" description="Helical" evidence="17">
    <location>
        <begin position="289"/>
        <end position="314"/>
    </location>
</feature>
<dbReference type="CDD" id="cd05752">
    <property type="entry name" value="Ig1_FcgammaR_like"/>
    <property type="match status" value="1"/>
</dbReference>
<dbReference type="AlphaFoldDB" id="A0A452TAN2"/>
<evidence type="ECO:0000256" key="8">
    <source>
        <dbReference type="ARBA" id="ARBA00022859"/>
    </source>
</evidence>
<keyword evidence="6 18" id="KW-0732">Signal</keyword>
<gene>
    <name evidence="20" type="primary">FCGR1A</name>
</gene>
<evidence type="ECO:0000259" key="19">
    <source>
        <dbReference type="PROSITE" id="PS50835"/>
    </source>
</evidence>
<dbReference type="GO" id="GO:0019771">
    <property type="term" value="F:high-affinity IgG receptor activity"/>
    <property type="evidence" value="ECO:0007669"/>
    <property type="project" value="Ensembl"/>
</dbReference>
<feature type="signal peptide" evidence="18">
    <location>
        <begin position="1"/>
        <end position="15"/>
    </location>
</feature>
<evidence type="ECO:0000256" key="12">
    <source>
        <dbReference type="ARBA" id="ARBA00023319"/>
    </source>
</evidence>
<keyword evidence="17" id="KW-0812">Transmembrane</keyword>
<evidence type="ECO:0000256" key="6">
    <source>
        <dbReference type="ARBA" id="ARBA00022729"/>
    </source>
</evidence>
<evidence type="ECO:0000256" key="7">
    <source>
        <dbReference type="ARBA" id="ARBA00022737"/>
    </source>
</evidence>
<dbReference type="SMART" id="SM00408">
    <property type="entry name" value="IGc2"/>
    <property type="match status" value="3"/>
</dbReference>
<evidence type="ECO:0000256" key="14">
    <source>
        <dbReference type="ARBA" id="ARBA00061183"/>
    </source>
</evidence>
<feature type="chain" id="PRO_5019447223" description="High affinity immunoglobulin gamma Fc receptor I" evidence="18">
    <location>
        <begin position="16"/>
        <end position="492"/>
    </location>
</feature>
<dbReference type="InterPro" id="IPR036179">
    <property type="entry name" value="Ig-like_dom_sf"/>
</dbReference>
<keyword evidence="2" id="KW-1003">Cell membrane</keyword>
<evidence type="ECO:0000256" key="4">
    <source>
        <dbReference type="ARBA" id="ARBA00022588"/>
    </source>
</evidence>
<dbReference type="InterPro" id="IPR007110">
    <property type="entry name" value="Ig-like_dom"/>
</dbReference>
<evidence type="ECO:0000256" key="15">
    <source>
        <dbReference type="ARBA" id="ARBA00071992"/>
    </source>
</evidence>
<dbReference type="PANTHER" id="PTHR11481:SF11">
    <property type="entry name" value="HIGH AFFINITY IMMUNOGLOBULIN GAMMA FC RECEPTOR I-RELATED"/>
    <property type="match status" value="1"/>
</dbReference>
<dbReference type="GO" id="GO:0001788">
    <property type="term" value="P:antibody-dependent cellular cytotoxicity"/>
    <property type="evidence" value="ECO:0007669"/>
    <property type="project" value="Ensembl"/>
</dbReference>
<evidence type="ECO:0000256" key="16">
    <source>
        <dbReference type="ARBA" id="ARBA00083540"/>
    </source>
</evidence>
<dbReference type="InterPro" id="IPR050488">
    <property type="entry name" value="Ig_Fc_receptor"/>
</dbReference>
<keyword evidence="17" id="KW-1133">Transmembrane helix</keyword>
<organism evidence="20">
    <name type="scientific">Ursus maritimus</name>
    <name type="common">Polar bear</name>
    <name type="synonym">Thalarctos maritimus</name>
    <dbReference type="NCBI Taxonomy" id="29073"/>
    <lineage>
        <taxon>Eukaryota</taxon>
        <taxon>Metazoa</taxon>
        <taxon>Chordata</taxon>
        <taxon>Craniata</taxon>
        <taxon>Vertebrata</taxon>
        <taxon>Euteleostomi</taxon>
        <taxon>Mammalia</taxon>
        <taxon>Eutheria</taxon>
        <taxon>Laurasiatheria</taxon>
        <taxon>Carnivora</taxon>
        <taxon>Caniformia</taxon>
        <taxon>Ursidae</taxon>
        <taxon>Ursus</taxon>
    </lineage>
</organism>
<reference evidence="20" key="1">
    <citation type="submission" date="2019-03" db="UniProtKB">
        <authorList>
            <consortium name="Ensembl"/>
        </authorList>
    </citation>
    <scope>IDENTIFICATION</scope>
</reference>
<dbReference type="FunFam" id="2.60.40.10:FF:000651">
    <property type="entry name" value="Fc receptor like 1"/>
    <property type="match status" value="1"/>
</dbReference>
<keyword evidence="12" id="KW-0393">Immunoglobulin domain</keyword>
<evidence type="ECO:0000256" key="3">
    <source>
        <dbReference type="ARBA" id="ARBA00022553"/>
    </source>
</evidence>
<comment type="similarity">
    <text evidence="14">Belongs to the immunoglobulin superfamily. FCGR1 family.</text>
</comment>
<feature type="domain" description="Ig-like" evidence="19">
    <location>
        <begin position="190"/>
        <end position="277"/>
    </location>
</feature>
<dbReference type="InterPro" id="IPR013783">
    <property type="entry name" value="Ig-like_fold"/>
</dbReference>
<keyword evidence="7" id="KW-0677">Repeat</keyword>
<dbReference type="Ensembl" id="ENSUMAT00000006007.1">
    <property type="protein sequence ID" value="ENSUMAP00000004966.1"/>
    <property type="gene ID" value="ENSUMAG00000003967.1"/>
</dbReference>
<protein>
    <recommendedName>
        <fullName evidence="15">High affinity immunoglobulin gamma Fc receptor I</fullName>
    </recommendedName>
    <alternativeName>
        <fullName evidence="16">Fc-gamma RI</fullName>
    </alternativeName>
</protein>
<keyword evidence="10" id="KW-1015">Disulfide bond</keyword>
<name>A0A452TAN2_URSMA</name>
<comment type="subunit">
    <text evidence="13">Forms a heterooligomeric complex with ITAM-containing signaling subunits FCER1G. Interacts (via transmembrane domain) with signaling subunits; this interaction is a prerequisite for receptor complex expression on the cell surface and intracellular signal transduction. Binds the Fc region of antigen-complexed IgG.</text>
</comment>
<keyword evidence="11" id="KW-0325">Glycoprotein</keyword>
<evidence type="ECO:0000256" key="2">
    <source>
        <dbReference type="ARBA" id="ARBA00022475"/>
    </source>
</evidence>
<dbReference type="InterPro" id="IPR013151">
    <property type="entry name" value="Immunoglobulin_dom"/>
</dbReference>
<dbReference type="Gene3D" id="2.60.40.10">
    <property type="entry name" value="Immunoglobulins"/>
    <property type="match status" value="3"/>
</dbReference>
<feature type="domain" description="Ig-like" evidence="19">
    <location>
        <begin position="19"/>
        <end position="101"/>
    </location>
</feature>
<evidence type="ECO:0000256" key="17">
    <source>
        <dbReference type="SAM" id="Phobius"/>
    </source>
</evidence>
<dbReference type="GO" id="GO:0032760">
    <property type="term" value="P:positive regulation of tumor necrosis factor production"/>
    <property type="evidence" value="ECO:0007669"/>
    <property type="project" value="TreeGrafter"/>
</dbReference>
<dbReference type="Pfam" id="PF00047">
    <property type="entry name" value="ig"/>
    <property type="match status" value="1"/>
</dbReference>
<dbReference type="Pfam" id="PF13895">
    <property type="entry name" value="Ig_2"/>
    <property type="match status" value="2"/>
</dbReference>
<comment type="subcellular location">
    <subcellularLocation>
        <location evidence="1">Cell membrane</location>
    </subcellularLocation>
</comment>
<accession>A0A452TAN2</accession>
<dbReference type="CDD" id="cd05753">
    <property type="entry name" value="Ig2_FcgammaR_like"/>
    <property type="match status" value="1"/>
</dbReference>
<dbReference type="FunFam" id="2.60.40.10:FF:000217">
    <property type="entry name" value="High affinity immunoglobulin gamma Fc receptor I"/>
    <property type="match status" value="1"/>
</dbReference>